<feature type="domain" description="Enoyl reductase (ER)" evidence="1">
    <location>
        <begin position="15"/>
        <end position="339"/>
    </location>
</feature>
<organism evidence="2 3">
    <name type="scientific">Hypholoma sublateritium (strain FD-334 SS-4)</name>
    <dbReference type="NCBI Taxonomy" id="945553"/>
    <lineage>
        <taxon>Eukaryota</taxon>
        <taxon>Fungi</taxon>
        <taxon>Dikarya</taxon>
        <taxon>Basidiomycota</taxon>
        <taxon>Agaricomycotina</taxon>
        <taxon>Agaricomycetes</taxon>
        <taxon>Agaricomycetidae</taxon>
        <taxon>Agaricales</taxon>
        <taxon>Agaricineae</taxon>
        <taxon>Strophariaceae</taxon>
        <taxon>Hypholoma</taxon>
    </lineage>
</organism>
<dbReference type="InterPro" id="IPR036291">
    <property type="entry name" value="NAD(P)-bd_dom_sf"/>
</dbReference>
<reference evidence="3" key="1">
    <citation type="submission" date="2014-04" db="EMBL/GenBank/DDBJ databases">
        <title>Evolutionary Origins and Diversification of the Mycorrhizal Mutualists.</title>
        <authorList>
            <consortium name="DOE Joint Genome Institute"/>
            <consortium name="Mycorrhizal Genomics Consortium"/>
            <person name="Kohler A."/>
            <person name="Kuo A."/>
            <person name="Nagy L.G."/>
            <person name="Floudas D."/>
            <person name="Copeland A."/>
            <person name="Barry K.W."/>
            <person name="Cichocki N."/>
            <person name="Veneault-Fourrey C."/>
            <person name="LaButti K."/>
            <person name="Lindquist E.A."/>
            <person name="Lipzen A."/>
            <person name="Lundell T."/>
            <person name="Morin E."/>
            <person name="Murat C."/>
            <person name="Riley R."/>
            <person name="Ohm R."/>
            <person name="Sun H."/>
            <person name="Tunlid A."/>
            <person name="Henrissat B."/>
            <person name="Grigoriev I.V."/>
            <person name="Hibbett D.S."/>
            <person name="Martin F."/>
        </authorList>
    </citation>
    <scope>NUCLEOTIDE SEQUENCE [LARGE SCALE GENOMIC DNA]</scope>
    <source>
        <strain evidence="3">FD-334 SS-4</strain>
    </source>
</reference>
<dbReference type="Proteomes" id="UP000054270">
    <property type="component" value="Unassembled WGS sequence"/>
</dbReference>
<keyword evidence="3" id="KW-1185">Reference proteome</keyword>
<dbReference type="AlphaFoldDB" id="A0A0D2PIA9"/>
<dbReference type="InterPro" id="IPR013149">
    <property type="entry name" value="ADH-like_C"/>
</dbReference>
<dbReference type="Gene3D" id="3.90.180.10">
    <property type="entry name" value="Medium-chain alcohol dehydrogenases, catalytic domain"/>
    <property type="match status" value="1"/>
</dbReference>
<dbReference type="Pfam" id="PF00107">
    <property type="entry name" value="ADH_zinc_N"/>
    <property type="match status" value="1"/>
</dbReference>
<dbReference type="Gene3D" id="3.40.50.720">
    <property type="entry name" value="NAD(P)-binding Rossmann-like Domain"/>
    <property type="match status" value="1"/>
</dbReference>
<dbReference type="InterPro" id="IPR047122">
    <property type="entry name" value="Trans-enoyl_RdTase-like"/>
</dbReference>
<gene>
    <name evidence="2" type="ORF">HYPSUDRAFT_143340</name>
</gene>
<evidence type="ECO:0000313" key="3">
    <source>
        <dbReference type="Proteomes" id="UP000054270"/>
    </source>
</evidence>
<dbReference type="CDD" id="cd08249">
    <property type="entry name" value="enoyl_reductase_like"/>
    <property type="match status" value="1"/>
</dbReference>
<dbReference type="InterPro" id="IPR013154">
    <property type="entry name" value="ADH-like_N"/>
</dbReference>
<dbReference type="InterPro" id="IPR011032">
    <property type="entry name" value="GroES-like_sf"/>
</dbReference>
<dbReference type="STRING" id="945553.A0A0D2PIA9"/>
<accession>A0A0D2PIA9</accession>
<proteinExistence type="predicted"/>
<dbReference type="SUPFAM" id="SSF50129">
    <property type="entry name" value="GroES-like"/>
    <property type="match status" value="1"/>
</dbReference>
<dbReference type="PANTHER" id="PTHR45348:SF2">
    <property type="entry name" value="ZINC-TYPE ALCOHOL DEHYDROGENASE-LIKE PROTEIN C2E1P3.01"/>
    <property type="match status" value="1"/>
</dbReference>
<dbReference type="SMART" id="SM00829">
    <property type="entry name" value="PKS_ER"/>
    <property type="match status" value="1"/>
</dbReference>
<dbReference type="OMA" id="YASACHF"/>
<dbReference type="PANTHER" id="PTHR45348">
    <property type="entry name" value="HYPOTHETICAL OXIDOREDUCTASE (EUROFUNG)"/>
    <property type="match status" value="1"/>
</dbReference>
<name>A0A0D2PIA9_HYPSF</name>
<sequence>MPATAKALVLPVKQGTFVVKDVDVLVPAAGEILIKVIATSLNPVDWKIHKWAYVFKEYPAIVGYDIAGEVVELGAGVTDFAVGDRVFGQAHLERHRGSFQQYVVALASNTAKIPANITFDEAATIPTVLTAAYVGLYNQVPRGLGFDSPVTKEARGKYAGIPIVITGGTSSVGQKALQLAHLSGFSPIVTTANPKNTEWLKSLGATAVLDRSLSHDDLIKEVKNLTHGKLQYVYDAISSDETQKLGLDLLADGGKVAVVTPPVITSTDTKTVIHVFGSVRAPYNIALLEPLYHDHLFELVEQGFIKPNNVEVLPNGLAGIPAGLERLEANQVSVRKLVAHPQETV</sequence>
<dbReference type="GO" id="GO:0016651">
    <property type="term" value="F:oxidoreductase activity, acting on NAD(P)H"/>
    <property type="evidence" value="ECO:0007669"/>
    <property type="project" value="InterPro"/>
</dbReference>
<dbReference type="SUPFAM" id="SSF51735">
    <property type="entry name" value="NAD(P)-binding Rossmann-fold domains"/>
    <property type="match status" value="1"/>
</dbReference>
<evidence type="ECO:0000313" key="2">
    <source>
        <dbReference type="EMBL" id="KJA19760.1"/>
    </source>
</evidence>
<dbReference type="Pfam" id="PF08240">
    <property type="entry name" value="ADH_N"/>
    <property type="match status" value="1"/>
</dbReference>
<protein>
    <recommendedName>
        <fullName evidence="1">Enoyl reductase (ER) domain-containing protein</fullName>
    </recommendedName>
</protein>
<dbReference type="InterPro" id="IPR020843">
    <property type="entry name" value="ER"/>
</dbReference>
<dbReference type="OrthoDB" id="3233595at2759"/>
<evidence type="ECO:0000259" key="1">
    <source>
        <dbReference type="SMART" id="SM00829"/>
    </source>
</evidence>
<dbReference type="EMBL" id="KN817574">
    <property type="protein sequence ID" value="KJA19760.1"/>
    <property type="molecule type" value="Genomic_DNA"/>
</dbReference>